<evidence type="ECO:0000313" key="4">
    <source>
        <dbReference type="EMBL" id="PTN09005.1"/>
    </source>
</evidence>
<keyword evidence="5" id="KW-1185">Reference proteome</keyword>
<dbReference type="SMART" id="SM00028">
    <property type="entry name" value="TPR"/>
    <property type="match status" value="3"/>
</dbReference>
<sequence length="388" mass="44528">MKKYYKSLPILLTFVSLCLLGFAQLQPMPMSGKSPQALEMWQQASASLDNADIARATELMKKAIATDPDFFMPNYQLAMIYKYTNQPDEFATYLKKAIDSKAELTEGEQLLKDALLRMQENPEAPVYDIADQLIARFPKAKIPYYFKLIHCMMDDKYEEAASLCDQILTFTDTPGSAWNMKGYACLGLNDYDAARDAFDKYIELVPDHPNPYDSKGDYYMHRNQYANAYHSYMKAYQMDNNWSYKKAMKAQKRADWAKGPAELATPDLKGAWLLVKIKRVTAGDVEFEIPGNVTGSQVKIWSDEYFSATGKFEINGKELDNYSCGSYEFEGNHYQETIIYHVSPEIVGSQVNMIMELKGDTLTQTWPTTEKEDIDWDNYDQEIYVKLD</sequence>
<dbReference type="PROSITE" id="PS50005">
    <property type="entry name" value="TPR"/>
    <property type="match status" value="1"/>
</dbReference>
<reference evidence="4 5" key="1">
    <citation type="submission" date="2018-04" db="EMBL/GenBank/DDBJ databases">
        <title>Genomic Encyclopedia of Archaeal and Bacterial Type Strains, Phase II (KMG-II): from individual species to whole genera.</title>
        <authorList>
            <person name="Goeker M."/>
        </authorList>
    </citation>
    <scope>NUCLEOTIDE SEQUENCE [LARGE SCALE GENOMIC DNA]</scope>
    <source>
        <strain evidence="4 5">DSM 28823</strain>
    </source>
</reference>
<evidence type="ECO:0000313" key="5">
    <source>
        <dbReference type="Proteomes" id="UP000243525"/>
    </source>
</evidence>
<organism evidence="4 5">
    <name type="scientific">Mangrovibacterium marinum</name>
    <dbReference type="NCBI Taxonomy" id="1639118"/>
    <lineage>
        <taxon>Bacteria</taxon>
        <taxon>Pseudomonadati</taxon>
        <taxon>Bacteroidota</taxon>
        <taxon>Bacteroidia</taxon>
        <taxon>Marinilabiliales</taxon>
        <taxon>Prolixibacteraceae</taxon>
        <taxon>Mangrovibacterium</taxon>
    </lineage>
</organism>
<dbReference type="Pfam" id="PF07719">
    <property type="entry name" value="TPR_2"/>
    <property type="match status" value="1"/>
</dbReference>
<comment type="caution">
    <text evidence="4">The sequence shown here is derived from an EMBL/GenBank/DDBJ whole genome shotgun (WGS) entry which is preliminary data.</text>
</comment>
<dbReference type="EMBL" id="QAAD01000006">
    <property type="protein sequence ID" value="PTN09005.1"/>
    <property type="molecule type" value="Genomic_DNA"/>
</dbReference>
<feature type="repeat" description="TPR" evidence="3">
    <location>
        <begin position="175"/>
        <end position="208"/>
    </location>
</feature>
<dbReference type="Gene3D" id="1.25.40.10">
    <property type="entry name" value="Tetratricopeptide repeat domain"/>
    <property type="match status" value="2"/>
</dbReference>
<protein>
    <submittedName>
        <fullName evidence="4">Tetratricopeptide repeat protein</fullName>
    </submittedName>
</protein>
<dbReference type="RefSeq" id="WP_146161461.1">
    <property type="nucleotide sequence ID" value="NZ_OY782574.1"/>
</dbReference>
<gene>
    <name evidence="4" type="ORF">C8N47_106104</name>
</gene>
<dbReference type="Pfam" id="PF13181">
    <property type="entry name" value="TPR_8"/>
    <property type="match status" value="1"/>
</dbReference>
<dbReference type="SUPFAM" id="SSF48452">
    <property type="entry name" value="TPR-like"/>
    <property type="match status" value="1"/>
</dbReference>
<dbReference type="Proteomes" id="UP000243525">
    <property type="component" value="Unassembled WGS sequence"/>
</dbReference>
<dbReference type="InterPro" id="IPR013105">
    <property type="entry name" value="TPR_2"/>
</dbReference>
<name>A0A2T5C2R4_9BACT</name>
<proteinExistence type="predicted"/>
<dbReference type="AlphaFoldDB" id="A0A2T5C2R4"/>
<dbReference type="PANTHER" id="PTHR12558:SF13">
    <property type="entry name" value="CELL DIVISION CYCLE PROTEIN 27 HOMOLOG"/>
    <property type="match status" value="1"/>
</dbReference>
<evidence type="ECO:0000256" key="3">
    <source>
        <dbReference type="PROSITE-ProRule" id="PRU00339"/>
    </source>
</evidence>
<dbReference type="InterPro" id="IPR011990">
    <property type="entry name" value="TPR-like_helical_dom_sf"/>
</dbReference>
<dbReference type="PANTHER" id="PTHR12558">
    <property type="entry name" value="CELL DIVISION CYCLE 16,23,27"/>
    <property type="match status" value="1"/>
</dbReference>
<evidence type="ECO:0000256" key="1">
    <source>
        <dbReference type="ARBA" id="ARBA00022737"/>
    </source>
</evidence>
<keyword evidence="1" id="KW-0677">Repeat</keyword>
<dbReference type="OrthoDB" id="1123137at2"/>
<keyword evidence="2 3" id="KW-0802">TPR repeat</keyword>
<accession>A0A2T5C2R4</accession>
<evidence type="ECO:0000256" key="2">
    <source>
        <dbReference type="ARBA" id="ARBA00022803"/>
    </source>
</evidence>
<dbReference type="InterPro" id="IPR019734">
    <property type="entry name" value="TPR_rpt"/>
</dbReference>